<dbReference type="InterPro" id="IPR032710">
    <property type="entry name" value="NTF2-like_dom_sf"/>
</dbReference>
<gene>
    <name evidence="3" type="ORF">FLL46_13605</name>
</gene>
<keyword evidence="1" id="KW-0732">Signal</keyword>
<feature type="domain" description="SnoaL-like" evidence="2">
    <location>
        <begin position="64"/>
        <end position="161"/>
    </location>
</feature>
<evidence type="ECO:0000256" key="1">
    <source>
        <dbReference type="SAM" id="SignalP"/>
    </source>
</evidence>
<dbReference type="OrthoDB" id="9782972at2"/>
<organism evidence="3 4">
    <name type="scientific">Aliikangiella coralliicola</name>
    <dbReference type="NCBI Taxonomy" id="2592383"/>
    <lineage>
        <taxon>Bacteria</taxon>
        <taxon>Pseudomonadati</taxon>
        <taxon>Pseudomonadota</taxon>
        <taxon>Gammaproteobacteria</taxon>
        <taxon>Oceanospirillales</taxon>
        <taxon>Pleioneaceae</taxon>
        <taxon>Aliikangiella</taxon>
    </lineage>
</organism>
<dbReference type="InterPro" id="IPR037401">
    <property type="entry name" value="SnoaL-like"/>
</dbReference>
<protein>
    <recommendedName>
        <fullName evidence="2">SnoaL-like domain-containing protein</fullName>
    </recommendedName>
</protein>
<keyword evidence="4" id="KW-1185">Reference proteome</keyword>
<evidence type="ECO:0000313" key="4">
    <source>
        <dbReference type="Proteomes" id="UP000315439"/>
    </source>
</evidence>
<comment type="caution">
    <text evidence="3">The sequence shown here is derived from an EMBL/GenBank/DDBJ whole genome shotgun (WGS) entry which is preliminary data.</text>
</comment>
<dbReference type="AlphaFoldDB" id="A0A545UBK8"/>
<dbReference type="Pfam" id="PF12680">
    <property type="entry name" value="SnoaL_2"/>
    <property type="match status" value="1"/>
</dbReference>
<dbReference type="Gene3D" id="3.10.450.50">
    <property type="match status" value="1"/>
</dbReference>
<feature type="chain" id="PRO_5021990240" description="SnoaL-like domain-containing protein" evidence="1">
    <location>
        <begin position="27"/>
        <end position="167"/>
    </location>
</feature>
<reference evidence="3 4" key="1">
    <citation type="submission" date="2019-07" db="EMBL/GenBank/DDBJ databases">
        <title>Draft genome for Aliikangiella sp. M105.</title>
        <authorList>
            <person name="Wang G."/>
        </authorList>
    </citation>
    <scope>NUCLEOTIDE SEQUENCE [LARGE SCALE GENOMIC DNA]</scope>
    <source>
        <strain evidence="3 4">M105</strain>
    </source>
</reference>
<feature type="signal peptide" evidence="1">
    <location>
        <begin position="1"/>
        <end position="26"/>
    </location>
</feature>
<proteinExistence type="predicted"/>
<dbReference type="Proteomes" id="UP000315439">
    <property type="component" value="Unassembled WGS sequence"/>
</dbReference>
<evidence type="ECO:0000313" key="3">
    <source>
        <dbReference type="EMBL" id="TQV86849.1"/>
    </source>
</evidence>
<dbReference type="EMBL" id="VIKS01000009">
    <property type="protein sequence ID" value="TQV86849.1"/>
    <property type="molecule type" value="Genomic_DNA"/>
</dbReference>
<accession>A0A545UBK8</accession>
<evidence type="ECO:0000259" key="2">
    <source>
        <dbReference type="Pfam" id="PF12680"/>
    </source>
</evidence>
<name>A0A545UBK8_9GAMM</name>
<sequence>MGEKIVRKIFGLVLIISNAMFCSTHAGEDTSEKSIVSVPVSPKTGEILTGEQLTDEQMPPEIVVQAQLEAYNKGDIDAFVNTYAKDVKIYNHPNSILYSGHDRIRKVYGELFKTHPDLNVTIQRRIVQGNFVIDHELAVGLVENKTITVAAVYEVIRGKIQNVWFIQ</sequence>
<dbReference type="SUPFAM" id="SSF54427">
    <property type="entry name" value="NTF2-like"/>
    <property type="match status" value="1"/>
</dbReference>